<dbReference type="Proteomes" id="UP000281553">
    <property type="component" value="Unassembled WGS sequence"/>
</dbReference>
<organism evidence="1 2">
    <name type="scientific">Dibothriocephalus latus</name>
    <name type="common">Fish tapeworm</name>
    <name type="synonym">Diphyllobothrium latum</name>
    <dbReference type="NCBI Taxonomy" id="60516"/>
    <lineage>
        <taxon>Eukaryota</taxon>
        <taxon>Metazoa</taxon>
        <taxon>Spiralia</taxon>
        <taxon>Lophotrochozoa</taxon>
        <taxon>Platyhelminthes</taxon>
        <taxon>Cestoda</taxon>
        <taxon>Eucestoda</taxon>
        <taxon>Diphyllobothriidea</taxon>
        <taxon>Diphyllobothriidae</taxon>
        <taxon>Dibothriocephalus</taxon>
    </lineage>
</organism>
<proteinExistence type="predicted"/>
<gene>
    <name evidence="1" type="ORF">DILT_LOCUS615</name>
</gene>
<name>A0A3P6PRA3_DIBLA</name>
<dbReference type="AlphaFoldDB" id="A0A3P6PRA3"/>
<evidence type="ECO:0000313" key="2">
    <source>
        <dbReference type="Proteomes" id="UP000281553"/>
    </source>
</evidence>
<evidence type="ECO:0000313" key="1">
    <source>
        <dbReference type="EMBL" id="VDK34730.1"/>
    </source>
</evidence>
<keyword evidence="2" id="KW-1185">Reference proteome</keyword>
<dbReference type="EMBL" id="UYRU01002776">
    <property type="protein sequence ID" value="VDK34730.1"/>
    <property type="molecule type" value="Genomic_DNA"/>
</dbReference>
<sequence length="37" mass="4145">MEQPKSRWTSHTFKLSSHHSATTSSLSMAPTAVKWLS</sequence>
<reference evidence="1 2" key="1">
    <citation type="submission" date="2018-11" db="EMBL/GenBank/DDBJ databases">
        <authorList>
            <consortium name="Pathogen Informatics"/>
        </authorList>
    </citation>
    <scope>NUCLEOTIDE SEQUENCE [LARGE SCALE GENOMIC DNA]</scope>
</reference>
<protein>
    <submittedName>
        <fullName evidence="1">Uncharacterized protein</fullName>
    </submittedName>
</protein>
<accession>A0A3P6PRA3</accession>